<dbReference type="InterPro" id="IPR024467">
    <property type="entry name" value="Xre/MbcA/ParS-like_toxin-bd"/>
</dbReference>
<accession>A0A367VJD4</accession>
<dbReference type="RefSeq" id="WP_062956593.1">
    <property type="nucleotide sequence ID" value="NZ_JPWB01000001.1"/>
</dbReference>
<dbReference type="EMBL" id="JPWB01000001">
    <property type="protein sequence ID" value="RCK25324.1"/>
    <property type="molecule type" value="Genomic_DNA"/>
</dbReference>
<proteinExistence type="predicted"/>
<comment type="caution">
    <text evidence="2">The sequence shown here is derived from an EMBL/GenBank/DDBJ whole genome shotgun (WGS) entry which is preliminary data.</text>
</comment>
<gene>
    <name evidence="2" type="ORF">TH6_01490</name>
</gene>
<evidence type="ECO:0000313" key="2">
    <source>
        <dbReference type="EMBL" id="RCK25324.1"/>
    </source>
</evidence>
<name>A0A367VJD4_9PROT</name>
<sequence length="136" mass="14729">MEFDPLDNVDACLGQARFTEAEAAALARATVNLFAHWCISDAEARTILGGISEKGWDLLKGGDTSEIEQDTQMRMAVLMGIHAGLRHLFVDAARGYAWVKKPNASFDGESALNVMKRGGLEGLLAVREYLNAECGV</sequence>
<protein>
    <recommendedName>
        <fullName evidence="1">Antitoxin Xre/MbcA/ParS-like toxin-binding domain-containing protein</fullName>
    </recommendedName>
</protein>
<dbReference type="Pfam" id="PF09722">
    <property type="entry name" value="Xre_MbcA_ParS_C"/>
    <property type="match status" value="1"/>
</dbReference>
<organism evidence="2 3">
    <name type="scientific">Thalassospira profundimaris</name>
    <dbReference type="NCBI Taxonomy" id="502049"/>
    <lineage>
        <taxon>Bacteria</taxon>
        <taxon>Pseudomonadati</taxon>
        <taxon>Pseudomonadota</taxon>
        <taxon>Alphaproteobacteria</taxon>
        <taxon>Rhodospirillales</taxon>
        <taxon>Thalassospiraceae</taxon>
        <taxon>Thalassospira</taxon>
    </lineage>
</organism>
<evidence type="ECO:0000259" key="1">
    <source>
        <dbReference type="Pfam" id="PF09722"/>
    </source>
</evidence>
<dbReference type="AlphaFoldDB" id="A0A367VJD4"/>
<dbReference type="Proteomes" id="UP000253061">
    <property type="component" value="Unassembled WGS sequence"/>
</dbReference>
<reference evidence="2 3" key="1">
    <citation type="submission" date="2014-07" db="EMBL/GenBank/DDBJ databases">
        <title>Draft genome sequence of Thalassospira profundimaris R8-17.</title>
        <authorList>
            <person name="Lai Q."/>
            <person name="Shao Z."/>
        </authorList>
    </citation>
    <scope>NUCLEOTIDE SEQUENCE [LARGE SCALE GENOMIC DNA]</scope>
    <source>
        <strain evidence="2 3">R8-17</strain>
    </source>
</reference>
<feature type="domain" description="Antitoxin Xre/MbcA/ParS-like toxin-binding" evidence="1">
    <location>
        <begin position="85"/>
        <end position="132"/>
    </location>
</feature>
<evidence type="ECO:0000313" key="3">
    <source>
        <dbReference type="Proteomes" id="UP000253061"/>
    </source>
</evidence>